<evidence type="ECO:0000256" key="6">
    <source>
        <dbReference type="PROSITE-ProRule" id="PRU00209"/>
    </source>
</evidence>
<accession>A0A2T9ZH86</accession>
<protein>
    <recommendedName>
        <fullName evidence="8">tRNA-binding domain-containing protein</fullName>
    </recommendedName>
</protein>
<evidence type="ECO:0000313" key="9">
    <source>
        <dbReference type="EMBL" id="PVV03920.1"/>
    </source>
</evidence>
<dbReference type="CDD" id="cd02799">
    <property type="entry name" value="tRNA_bind_EMAP-II_like"/>
    <property type="match status" value="1"/>
</dbReference>
<dbReference type="OrthoDB" id="19141at2759"/>
<dbReference type="PANTHER" id="PTHR11586">
    <property type="entry name" value="TRNA-AMINOACYLATION COFACTOR ARC1 FAMILY MEMBER"/>
    <property type="match status" value="1"/>
</dbReference>
<evidence type="ECO:0000256" key="3">
    <source>
        <dbReference type="ARBA" id="ARBA00022555"/>
    </source>
</evidence>
<dbReference type="SUPFAM" id="SSF50249">
    <property type="entry name" value="Nucleic acid-binding proteins"/>
    <property type="match status" value="1"/>
</dbReference>
<evidence type="ECO:0000256" key="1">
    <source>
        <dbReference type="ARBA" id="ARBA00004496"/>
    </source>
</evidence>
<comment type="subcellular location">
    <subcellularLocation>
        <location evidence="1">Cytoplasm</location>
    </subcellularLocation>
</comment>
<dbReference type="InterPro" id="IPR012340">
    <property type="entry name" value="NA-bd_OB-fold"/>
</dbReference>
<comment type="caution">
    <text evidence="9">The sequence shown here is derived from an EMBL/GenBank/DDBJ whole genome shotgun (WGS) entry which is preliminary data.</text>
</comment>
<dbReference type="Pfam" id="PF01588">
    <property type="entry name" value="tRNA_bind"/>
    <property type="match status" value="1"/>
</dbReference>
<feature type="compositionally biased region" description="Basic residues" evidence="7">
    <location>
        <begin position="178"/>
        <end position="191"/>
    </location>
</feature>
<feature type="domain" description="TRNA-binding" evidence="8">
    <location>
        <begin position="201"/>
        <end position="304"/>
    </location>
</feature>
<dbReference type="Proteomes" id="UP000245609">
    <property type="component" value="Unassembled WGS sequence"/>
</dbReference>
<dbReference type="FunFam" id="2.40.50.140:FF:000047">
    <property type="entry name" value="tyrosine--tRNA ligase, cytoplasmic isoform X2"/>
    <property type="match status" value="1"/>
</dbReference>
<dbReference type="AlphaFoldDB" id="A0A2T9ZH86"/>
<gene>
    <name evidence="9" type="ORF">BB560_001575</name>
</gene>
<evidence type="ECO:0000256" key="2">
    <source>
        <dbReference type="ARBA" id="ARBA00022490"/>
    </source>
</evidence>
<reference evidence="9 10" key="1">
    <citation type="journal article" date="2018" name="MBio">
        <title>Comparative Genomics Reveals the Core Gene Toolbox for the Fungus-Insect Symbiosis.</title>
        <authorList>
            <person name="Wang Y."/>
            <person name="Stata M."/>
            <person name="Wang W."/>
            <person name="Stajich J.E."/>
            <person name="White M.M."/>
            <person name="Moncalvo J.M."/>
        </authorList>
    </citation>
    <scope>NUCLEOTIDE SEQUENCE [LARGE SCALE GENOMIC DNA]</scope>
    <source>
        <strain evidence="9 10">SC-DP-2</strain>
    </source>
</reference>
<keyword evidence="4 6" id="KW-0694">RNA-binding</keyword>
<dbReference type="STRING" id="133381.A0A2T9ZH86"/>
<evidence type="ECO:0000256" key="5">
    <source>
        <dbReference type="ARBA" id="ARBA00022917"/>
    </source>
</evidence>
<dbReference type="InterPro" id="IPR051270">
    <property type="entry name" value="Tyrosine-tRNA_ligase_regulator"/>
</dbReference>
<dbReference type="GO" id="GO:0017102">
    <property type="term" value="C:methionyl glutamyl tRNA synthetase complex"/>
    <property type="evidence" value="ECO:0007669"/>
    <property type="project" value="TreeGrafter"/>
</dbReference>
<dbReference type="GO" id="GO:0000049">
    <property type="term" value="F:tRNA binding"/>
    <property type="evidence" value="ECO:0007669"/>
    <property type="project" value="UniProtKB-UniRule"/>
</dbReference>
<name>A0A2T9ZH86_9FUNG</name>
<dbReference type="Gene3D" id="2.40.50.140">
    <property type="entry name" value="Nucleic acid-binding proteins"/>
    <property type="match status" value="1"/>
</dbReference>
<proteinExistence type="predicted"/>
<dbReference type="EMBL" id="MBFS01000180">
    <property type="protein sequence ID" value="PVV03920.1"/>
    <property type="molecule type" value="Genomic_DNA"/>
</dbReference>
<feature type="region of interest" description="Disordered" evidence="7">
    <location>
        <begin position="176"/>
        <end position="200"/>
    </location>
</feature>
<dbReference type="PANTHER" id="PTHR11586:SF33">
    <property type="entry name" value="AMINOACYL TRNA SYNTHASE COMPLEX-INTERACTING MULTIFUNCTIONAL PROTEIN 1"/>
    <property type="match status" value="1"/>
</dbReference>
<evidence type="ECO:0000313" key="10">
    <source>
        <dbReference type="Proteomes" id="UP000245609"/>
    </source>
</evidence>
<keyword evidence="3 6" id="KW-0820">tRNA-binding</keyword>
<sequence length="369" mass="40647">MLRIAKMSTSALQNDIALKVVSSYFKLSPEKLDDYVAQHKLENLSLDDSSASQEGSNTGTLGVNTLLTKISLDVKPEFLGSSPEQQAKCVNNDISTKFLVSDEISLCDLVALANISGYMETLSNQKRKNLSKFTDWYSKVQEVAHDSLVTAGINLQSFNPGNNQEKSLDAAAKAEAKKKAKEGKKAQKKGQNKQQAQVAATPSMLDLRVGKIVHVEKHPDADSLYLEKIDIGEAEPRQVISGLVNYIPIEEMKDRMIIAMCNFKPAVMRGITSYAMVLCADSPDGKKVEFVEPPPGSKPGDRVVFEDFEGQEPDLSSFLKKKSWETIQKGLFTDSTFTAGWYDEQKVFHKLLVNGTPCQCKSIADGILK</sequence>
<keyword evidence="5" id="KW-0648">Protein biosynthesis</keyword>
<evidence type="ECO:0000256" key="7">
    <source>
        <dbReference type="SAM" id="MobiDB-lite"/>
    </source>
</evidence>
<dbReference type="InterPro" id="IPR002547">
    <property type="entry name" value="tRNA-bd_dom"/>
</dbReference>
<organism evidence="9 10">
    <name type="scientific">Smittium megazygosporum</name>
    <dbReference type="NCBI Taxonomy" id="133381"/>
    <lineage>
        <taxon>Eukaryota</taxon>
        <taxon>Fungi</taxon>
        <taxon>Fungi incertae sedis</taxon>
        <taxon>Zoopagomycota</taxon>
        <taxon>Kickxellomycotina</taxon>
        <taxon>Harpellomycetes</taxon>
        <taxon>Harpellales</taxon>
        <taxon>Legeriomycetaceae</taxon>
        <taxon>Smittium</taxon>
    </lineage>
</organism>
<keyword evidence="10" id="KW-1185">Reference proteome</keyword>
<evidence type="ECO:0000259" key="8">
    <source>
        <dbReference type="PROSITE" id="PS50886"/>
    </source>
</evidence>
<keyword evidence="2" id="KW-0963">Cytoplasm</keyword>
<dbReference type="GO" id="GO:0006412">
    <property type="term" value="P:translation"/>
    <property type="evidence" value="ECO:0007669"/>
    <property type="project" value="UniProtKB-KW"/>
</dbReference>
<dbReference type="PROSITE" id="PS50886">
    <property type="entry name" value="TRBD"/>
    <property type="match status" value="1"/>
</dbReference>
<evidence type="ECO:0000256" key="4">
    <source>
        <dbReference type="ARBA" id="ARBA00022884"/>
    </source>
</evidence>
<dbReference type="Gene3D" id="1.20.1050.10">
    <property type="match status" value="1"/>
</dbReference>